<evidence type="ECO:0000256" key="5">
    <source>
        <dbReference type="ARBA" id="ARBA00022598"/>
    </source>
</evidence>
<dbReference type="Pfam" id="PF02786">
    <property type="entry name" value="CPSase_L_D2"/>
    <property type="match status" value="1"/>
</dbReference>
<dbReference type="NCBIfam" id="TIGR00514">
    <property type="entry name" value="accC"/>
    <property type="match status" value="1"/>
</dbReference>
<proteinExistence type="predicted"/>
<evidence type="ECO:0000256" key="2">
    <source>
        <dbReference type="ARBA" id="ARBA00004956"/>
    </source>
</evidence>
<dbReference type="NCBIfam" id="NF006367">
    <property type="entry name" value="PRK08591.1"/>
    <property type="match status" value="1"/>
</dbReference>
<evidence type="ECO:0000256" key="11">
    <source>
        <dbReference type="ARBA" id="ARBA00048600"/>
    </source>
</evidence>
<dbReference type="InterPro" id="IPR004549">
    <property type="entry name" value="Acetyl_CoA_COase_biotin_COase"/>
</dbReference>
<dbReference type="UniPathway" id="UPA00655">
    <property type="reaction ID" value="UER00711"/>
</dbReference>
<evidence type="ECO:0000256" key="9">
    <source>
        <dbReference type="ARBA" id="ARBA00022842"/>
    </source>
</evidence>
<dbReference type="GO" id="GO:0006633">
    <property type="term" value="P:fatty acid biosynthetic process"/>
    <property type="evidence" value="ECO:0007669"/>
    <property type="project" value="UniProtKB-KW"/>
</dbReference>
<dbReference type="EMBL" id="NPEZ01000005">
    <property type="protein sequence ID" value="OZT76570.1"/>
    <property type="molecule type" value="Genomic_DNA"/>
</dbReference>
<comment type="catalytic activity">
    <reaction evidence="11 13">
        <text>N(6)-biotinyl-L-lysyl-[protein] + hydrogencarbonate + ATP = N(6)-carboxybiotinyl-L-lysyl-[protein] + ADP + phosphate + H(+)</text>
        <dbReference type="Rhea" id="RHEA:13501"/>
        <dbReference type="Rhea" id="RHEA-COMP:10505"/>
        <dbReference type="Rhea" id="RHEA-COMP:10506"/>
        <dbReference type="ChEBI" id="CHEBI:15378"/>
        <dbReference type="ChEBI" id="CHEBI:17544"/>
        <dbReference type="ChEBI" id="CHEBI:30616"/>
        <dbReference type="ChEBI" id="CHEBI:43474"/>
        <dbReference type="ChEBI" id="CHEBI:83144"/>
        <dbReference type="ChEBI" id="CHEBI:83145"/>
        <dbReference type="ChEBI" id="CHEBI:456216"/>
        <dbReference type="EC" id="6.3.4.14"/>
    </reaction>
</comment>
<keyword evidence="13" id="KW-0276">Fatty acid metabolism</keyword>
<evidence type="ECO:0000259" key="14">
    <source>
        <dbReference type="PROSITE" id="PS50975"/>
    </source>
</evidence>
<dbReference type="InterPro" id="IPR005482">
    <property type="entry name" value="Biotin_COase_C"/>
</dbReference>
<keyword evidence="10 13" id="KW-0092">Biotin</keyword>
<dbReference type="PROSITE" id="PS50979">
    <property type="entry name" value="BC"/>
    <property type="match status" value="1"/>
</dbReference>
<evidence type="ECO:0000313" key="16">
    <source>
        <dbReference type="EMBL" id="OZT76570.1"/>
    </source>
</evidence>
<evidence type="ECO:0000256" key="13">
    <source>
        <dbReference type="RuleBase" id="RU365063"/>
    </source>
</evidence>
<keyword evidence="7 12" id="KW-0547">Nucleotide-binding</keyword>
<keyword evidence="13" id="KW-0443">Lipid metabolism</keyword>
<dbReference type="InterPro" id="IPR011761">
    <property type="entry name" value="ATP-grasp"/>
</dbReference>
<evidence type="ECO:0000256" key="10">
    <source>
        <dbReference type="ARBA" id="ARBA00023267"/>
    </source>
</evidence>
<evidence type="ECO:0000256" key="4">
    <source>
        <dbReference type="ARBA" id="ARBA00013263"/>
    </source>
</evidence>
<dbReference type="Gene3D" id="3.30.470.20">
    <property type="entry name" value="ATP-grasp fold, B domain"/>
    <property type="match status" value="1"/>
</dbReference>
<keyword evidence="6" id="KW-0479">Metal-binding</keyword>
<sequence length="466" mass="51583">MTSRSSFCGRRRTSVEKVLVANRGEIAVRVIRSLKEMGIPSVAIHSTADRDSLHVALADEAICIGPAKSTESYLDIDRIIAAIEVSGADAVHPGYGFLSESATFAERLEEIGVIFIGPTSETISRMGDKAEARQTMKDAGVPVIPGSDGVIDSFDEVESVAETVGYPLVIKAVSGGGGKGMRFVHEPDQLEKAYKEAKKEAKNAFGDDRIYIEKYIEKARHIEVQVVGDGQGHAVHLYERDCSIQRNNQKLVEEAPAAILDDASRRDITERTAEAVAKLNYRGAGTVEYLYVEEEDAFYFIEMNTRIQVEHTVSEEITGVDIVRLQLEVAQGKPLELMQDDISINGFAIECRINAENPAEHFMPAPGTIETLHFGMGQGVRIDSHVYPGYMIPPHYDSMIGKIIVHAVSREAAIRKMTHVLDETVIGPIHTNLDFQHYLMNHPNYRKNDVDIKFLPRNHIIGQEGE</sequence>
<comment type="subunit">
    <text evidence="3 13">Acetyl-CoA carboxylase is a heterohexamer of biotin carboxyl carrier protein, biotin carboxylase and the two subunits of carboxyl transferase in a 2:2 complex.</text>
</comment>
<dbReference type="GO" id="GO:2001295">
    <property type="term" value="P:malonyl-CoA biosynthetic process"/>
    <property type="evidence" value="ECO:0007669"/>
    <property type="project" value="UniProtKB-UniPathway"/>
</dbReference>
<evidence type="ECO:0000256" key="1">
    <source>
        <dbReference type="ARBA" id="ARBA00003761"/>
    </source>
</evidence>
<name>A0A265E4W6_9STAP</name>
<evidence type="ECO:0000259" key="15">
    <source>
        <dbReference type="PROSITE" id="PS50979"/>
    </source>
</evidence>
<keyword evidence="8 12" id="KW-0067">ATP-binding</keyword>
<feature type="domain" description="ATP-grasp" evidence="14">
    <location>
        <begin position="133"/>
        <end position="331"/>
    </location>
</feature>
<dbReference type="Pfam" id="PF00289">
    <property type="entry name" value="Biotin_carb_N"/>
    <property type="match status" value="1"/>
</dbReference>
<keyword evidence="9" id="KW-0460">Magnesium</keyword>
<reference evidence="16 17" key="1">
    <citation type="submission" date="2017-07" db="EMBL/GenBank/DDBJ databases">
        <title>Shotgun whole genome sequences of three halophilic bacterial isolates.</title>
        <authorList>
            <person name="Pozzo T."/>
            <person name="Higdon S.M."/>
            <person name="Quillaguaman J."/>
        </authorList>
    </citation>
    <scope>NUCLEOTIDE SEQUENCE [LARGE SCALE GENOMIC DNA]</scope>
    <source>
        <strain evidence="16 17">BU-1</strain>
    </source>
</reference>
<dbReference type="PROSITE" id="PS00867">
    <property type="entry name" value="CPSASE_2"/>
    <property type="match status" value="1"/>
</dbReference>
<dbReference type="AlphaFoldDB" id="A0A265E4W6"/>
<gene>
    <name evidence="16" type="primary">accC</name>
    <name evidence="16" type="ORF">CFN03_10515</name>
</gene>
<dbReference type="GO" id="GO:0005524">
    <property type="term" value="F:ATP binding"/>
    <property type="evidence" value="ECO:0007669"/>
    <property type="project" value="UniProtKB-UniRule"/>
</dbReference>
<dbReference type="InterPro" id="IPR016185">
    <property type="entry name" value="PreATP-grasp_dom_sf"/>
</dbReference>
<dbReference type="FunFam" id="3.40.50.20:FF:000010">
    <property type="entry name" value="Propionyl-CoA carboxylase subunit alpha"/>
    <property type="match status" value="1"/>
</dbReference>
<dbReference type="InterPro" id="IPR051602">
    <property type="entry name" value="ACC_Biotin_Carboxylase"/>
</dbReference>
<evidence type="ECO:0000313" key="17">
    <source>
        <dbReference type="Proteomes" id="UP000216682"/>
    </source>
</evidence>
<evidence type="ECO:0000256" key="8">
    <source>
        <dbReference type="ARBA" id="ARBA00022840"/>
    </source>
</evidence>
<keyword evidence="5 13" id="KW-0436">Ligase</keyword>
<evidence type="ECO:0000256" key="3">
    <source>
        <dbReference type="ARBA" id="ARBA00011750"/>
    </source>
</evidence>
<dbReference type="InterPro" id="IPR005481">
    <property type="entry name" value="BC-like_N"/>
</dbReference>
<dbReference type="PANTHER" id="PTHR48095">
    <property type="entry name" value="PYRUVATE CARBOXYLASE SUBUNIT A"/>
    <property type="match status" value="1"/>
</dbReference>
<accession>A0A265E4W6</accession>
<dbReference type="PROSITE" id="PS50975">
    <property type="entry name" value="ATP_GRASP"/>
    <property type="match status" value="1"/>
</dbReference>
<dbReference type="PANTHER" id="PTHR48095:SF2">
    <property type="entry name" value="BIOTIN CARBOXYLASE, CHLOROPLASTIC"/>
    <property type="match status" value="1"/>
</dbReference>
<comment type="pathway">
    <text evidence="2 13">Lipid metabolism; malonyl-CoA biosynthesis; malonyl-CoA from acetyl-CoA: step 1/1.</text>
</comment>
<comment type="function">
    <text evidence="1 13">This protein is a component of the acetyl coenzyme A carboxylase complex; first, biotin carboxylase catalyzes the carboxylation of the carrier protein and then the transcarboxylase transfers the carboxyl group to form malonyl-CoA.</text>
</comment>
<evidence type="ECO:0000256" key="7">
    <source>
        <dbReference type="ARBA" id="ARBA00022741"/>
    </source>
</evidence>
<keyword evidence="13" id="KW-0275">Fatty acid biosynthesis</keyword>
<feature type="domain" description="Biotin carboxylation" evidence="15">
    <location>
        <begin position="14"/>
        <end position="460"/>
    </location>
</feature>
<keyword evidence="13" id="KW-0444">Lipid biosynthesis</keyword>
<dbReference type="Pfam" id="PF02785">
    <property type="entry name" value="Biotin_carb_C"/>
    <property type="match status" value="1"/>
</dbReference>
<dbReference type="SUPFAM" id="SSF51246">
    <property type="entry name" value="Rudiment single hybrid motif"/>
    <property type="match status" value="1"/>
</dbReference>
<dbReference type="SMART" id="SM00878">
    <property type="entry name" value="Biotin_carb_C"/>
    <property type="match status" value="1"/>
</dbReference>
<dbReference type="InterPro" id="IPR011054">
    <property type="entry name" value="Rudment_hybrid_motif"/>
</dbReference>
<dbReference type="GO" id="GO:0004075">
    <property type="term" value="F:biotin carboxylase activity"/>
    <property type="evidence" value="ECO:0007669"/>
    <property type="project" value="UniProtKB-EC"/>
</dbReference>
<dbReference type="SUPFAM" id="SSF52440">
    <property type="entry name" value="PreATP-grasp domain"/>
    <property type="match status" value="1"/>
</dbReference>
<evidence type="ECO:0000256" key="6">
    <source>
        <dbReference type="ARBA" id="ARBA00022723"/>
    </source>
</evidence>
<dbReference type="FunFam" id="3.30.1490.20:FF:000018">
    <property type="entry name" value="Biotin carboxylase"/>
    <property type="match status" value="1"/>
</dbReference>
<organism evidence="16 17">
    <name type="scientific">Salinicoccus roseus</name>
    <dbReference type="NCBI Taxonomy" id="45670"/>
    <lineage>
        <taxon>Bacteria</taxon>
        <taxon>Bacillati</taxon>
        <taxon>Bacillota</taxon>
        <taxon>Bacilli</taxon>
        <taxon>Bacillales</taxon>
        <taxon>Staphylococcaceae</taxon>
        <taxon>Salinicoccus</taxon>
    </lineage>
</organism>
<protein>
    <recommendedName>
        <fullName evidence="4 13">Biotin carboxylase</fullName>
        <ecNumber evidence="4 13">6.3.4.14</ecNumber>
    </recommendedName>
    <alternativeName>
        <fullName evidence="13">Acetyl-coenzyme A carboxylase biotin carboxylase subunit A</fullName>
    </alternativeName>
</protein>
<dbReference type="InterPro" id="IPR011764">
    <property type="entry name" value="Biotin_carboxylation_dom"/>
</dbReference>
<evidence type="ECO:0000256" key="12">
    <source>
        <dbReference type="PROSITE-ProRule" id="PRU00409"/>
    </source>
</evidence>
<dbReference type="GO" id="GO:0046872">
    <property type="term" value="F:metal ion binding"/>
    <property type="evidence" value="ECO:0007669"/>
    <property type="project" value="UniProtKB-KW"/>
</dbReference>
<dbReference type="EC" id="6.3.4.14" evidence="4 13"/>
<comment type="caution">
    <text evidence="16">The sequence shown here is derived from an EMBL/GenBank/DDBJ whole genome shotgun (WGS) entry which is preliminary data.</text>
</comment>
<dbReference type="InterPro" id="IPR005479">
    <property type="entry name" value="CPAse_ATP-bd"/>
</dbReference>
<dbReference type="Proteomes" id="UP000216682">
    <property type="component" value="Unassembled WGS sequence"/>
</dbReference>
<dbReference type="SUPFAM" id="SSF56059">
    <property type="entry name" value="Glutathione synthetase ATP-binding domain-like"/>
    <property type="match status" value="1"/>
</dbReference>